<evidence type="ECO:0000313" key="1">
    <source>
        <dbReference type="EMBL" id="KAI8567626.1"/>
    </source>
</evidence>
<comment type="caution">
    <text evidence="1">The sequence shown here is derived from an EMBL/GenBank/DDBJ whole genome shotgun (WGS) entry which is preliminary data.</text>
</comment>
<organism evidence="1 2">
    <name type="scientific">Rhododendron molle</name>
    <name type="common">Chinese azalea</name>
    <name type="synonym">Azalea mollis</name>
    <dbReference type="NCBI Taxonomy" id="49168"/>
    <lineage>
        <taxon>Eukaryota</taxon>
        <taxon>Viridiplantae</taxon>
        <taxon>Streptophyta</taxon>
        <taxon>Embryophyta</taxon>
        <taxon>Tracheophyta</taxon>
        <taxon>Spermatophyta</taxon>
        <taxon>Magnoliopsida</taxon>
        <taxon>eudicotyledons</taxon>
        <taxon>Gunneridae</taxon>
        <taxon>Pentapetalae</taxon>
        <taxon>asterids</taxon>
        <taxon>Ericales</taxon>
        <taxon>Ericaceae</taxon>
        <taxon>Ericoideae</taxon>
        <taxon>Rhodoreae</taxon>
        <taxon>Rhododendron</taxon>
    </lineage>
</organism>
<dbReference type="EMBL" id="CM046389">
    <property type="protein sequence ID" value="KAI8567626.1"/>
    <property type="molecule type" value="Genomic_DNA"/>
</dbReference>
<keyword evidence="2" id="KW-1185">Reference proteome</keyword>
<protein>
    <submittedName>
        <fullName evidence="1">Uncharacterized protein</fullName>
    </submittedName>
</protein>
<reference evidence="1" key="1">
    <citation type="submission" date="2022-02" db="EMBL/GenBank/DDBJ databases">
        <title>Plant Genome Project.</title>
        <authorList>
            <person name="Zhang R.-G."/>
        </authorList>
    </citation>
    <scope>NUCLEOTIDE SEQUENCE</scope>
    <source>
        <strain evidence="1">AT1</strain>
    </source>
</reference>
<proteinExistence type="predicted"/>
<evidence type="ECO:0000313" key="2">
    <source>
        <dbReference type="Proteomes" id="UP001062846"/>
    </source>
</evidence>
<gene>
    <name evidence="1" type="ORF">RHMOL_Rhmol02G0136000</name>
</gene>
<accession>A0ACC0PPV7</accession>
<sequence length="153" mass="16314">MIAAAGEEGAGLQSATLKYSPIPVVFPPSLSSSIFSNRSDREQGFVFGQDRRGRNFLTIVILGVESTASPISGFGITTPANQRNCSNKSRMVSPPGVAELFQGDSPPPFPSPPPPPSLSKLSAKASYLLIFGAFIILCEVFEPRAKKTKKNQT</sequence>
<name>A0ACC0PPV7_RHOML</name>
<dbReference type="Proteomes" id="UP001062846">
    <property type="component" value="Chromosome 2"/>
</dbReference>